<dbReference type="InterPro" id="IPR020579">
    <property type="entry name" value="Exonuc_VII_lsu_C"/>
</dbReference>
<evidence type="ECO:0000313" key="9">
    <source>
        <dbReference type="EMBL" id="HIV27647.1"/>
    </source>
</evidence>
<dbReference type="InterPro" id="IPR025824">
    <property type="entry name" value="OB-fold_nuc-bd_dom"/>
</dbReference>
<dbReference type="GO" id="GO:0009318">
    <property type="term" value="C:exodeoxyribonuclease VII complex"/>
    <property type="evidence" value="ECO:0007669"/>
    <property type="project" value="UniProtKB-UniRule"/>
</dbReference>
<comment type="subunit">
    <text evidence="5">Heterooligomer composed of large and small subunits.</text>
</comment>
<evidence type="ECO:0000256" key="4">
    <source>
        <dbReference type="ARBA" id="ARBA00022839"/>
    </source>
</evidence>
<dbReference type="GO" id="GO:0008855">
    <property type="term" value="F:exodeoxyribonuclease VII activity"/>
    <property type="evidence" value="ECO:0007669"/>
    <property type="project" value="UniProtKB-UniRule"/>
</dbReference>
<dbReference type="GO" id="GO:0006308">
    <property type="term" value="P:DNA catabolic process"/>
    <property type="evidence" value="ECO:0007669"/>
    <property type="project" value="UniProtKB-UniRule"/>
</dbReference>
<dbReference type="EMBL" id="DVOT01000125">
    <property type="protein sequence ID" value="HIV27647.1"/>
    <property type="molecule type" value="Genomic_DNA"/>
</dbReference>
<dbReference type="Pfam" id="PF02601">
    <property type="entry name" value="Exonuc_VII_L"/>
    <property type="match status" value="2"/>
</dbReference>
<evidence type="ECO:0000256" key="5">
    <source>
        <dbReference type="HAMAP-Rule" id="MF_00378"/>
    </source>
</evidence>
<dbReference type="CDD" id="cd04489">
    <property type="entry name" value="ExoVII_LU_OBF"/>
    <property type="match status" value="1"/>
</dbReference>
<feature type="domain" description="OB-fold nucleic acid binding" evidence="8">
    <location>
        <begin position="6"/>
        <end position="101"/>
    </location>
</feature>
<name>A0A9D1P7U2_9FIRM</name>
<evidence type="ECO:0000256" key="6">
    <source>
        <dbReference type="RuleBase" id="RU004355"/>
    </source>
</evidence>
<comment type="catalytic activity">
    <reaction evidence="5 6">
        <text>Exonucleolytic cleavage in either 5'- to 3'- or 3'- to 5'-direction to yield nucleoside 5'-phosphates.</text>
        <dbReference type="EC" id="3.1.11.6"/>
    </reaction>
</comment>
<evidence type="ECO:0000259" key="8">
    <source>
        <dbReference type="Pfam" id="PF13742"/>
    </source>
</evidence>
<reference evidence="9" key="1">
    <citation type="submission" date="2020-10" db="EMBL/GenBank/DDBJ databases">
        <authorList>
            <person name="Gilroy R."/>
        </authorList>
    </citation>
    <scope>NUCLEOTIDE SEQUENCE</scope>
    <source>
        <strain evidence="9">CHK183-6373</strain>
    </source>
</reference>
<accession>A0A9D1P7U2</accession>
<dbReference type="GO" id="GO:0003676">
    <property type="term" value="F:nucleic acid binding"/>
    <property type="evidence" value="ECO:0007669"/>
    <property type="project" value="InterPro"/>
</dbReference>
<keyword evidence="1 5" id="KW-0963">Cytoplasm</keyword>
<evidence type="ECO:0000256" key="2">
    <source>
        <dbReference type="ARBA" id="ARBA00022722"/>
    </source>
</evidence>
<dbReference type="HAMAP" id="MF_00378">
    <property type="entry name" value="Exonuc_7_L"/>
    <property type="match status" value="1"/>
</dbReference>
<sequence>MAEWTLSVSQLNEYVRRQLAGDPMLRSVRVEGEISGFKHHVSGHKYFTLKDDKARVQCVMFRQNALSLDFSPKEGMKVVATGSASLFVRDGAYQLYVESMREAGAGDLYREFERRKKKLADEGLFDPALKRPLPAFPRAIGVVTAPGGAAFWDIVRVCQARNPHVGIVLSPCAVQGDGAAEDIARAIARLNARGGVDVLLVGRGGGSIEDLWAFNEEVVARAIRASAIPVISCVGHEIDFTIADFSADARAATPSNAAELAVPVYAELVRAVDALGERLASGLKARLALSRARLLALGASAALTMPGKLILEGRKNQLETLWQREQAAMQQRLNAAQRTLALAKRSLDALNPMSVLRRGFAVVEKEDGALVTEAKSLREGEGIAVLLHDGRLRAHVDAVEEKPEETQADCAP</sequence>
<evidence type="ECO:0000256" key="3">
    <source>
        <dbReference type="ARBA" id="ARBA00022801"/>
    </source>
</evidence>
<keyword evidence="3 5" id="KW-0378">Hydrolase</keyword>
<evidence type="ECO:0000256" key="1">
    <source>
        <dbReference type="ARBA" id="ARBA00022490"/>
    </source>
</evidence>
<dbReference type="Pfam" id="PF13742">
    <property type="entry name" value="tRNA_anti_2"/>
    <property type="match status" value="1"/>
</dbReference>
<comment type="similarity">
    <text evidence="5 6">Belongs to the XseA family.</text>
</comment>
<evidence type="ECO:0000313" key="10">
    <source>
        <dbReference type="Proteomes" id="UP000886884"/>
    </source>
</evidence>
<dbReference type="Proteomes" id="UP000886884">
    <property type="component" value="Unassembled WGS sequence"/>
</dbReference>
<proteinExistence type="inferred from homology"/>
<feature type="domain" description="Exonuclease VII large subunit C-terminal" evidence="7">
    <location>
        <begin position="124"/>
        <end position="299"/>
    </location>
</feature>
<protein>
    <recommendedName>
        <fullName evidence="5">Exodeoxyribonuclease 7 large subunit</fullName>
        <ecNumber evidence="5">3.1.11.6</ecNumber>
    </recommendedName>
    <alternativeName>
        <fullName evidence="5">Exodeoxyribonuclease VII large subunit</fullName>
        <shortName evidence="5">Exonuclease VII large subunit</shortName>
    </alternativeName>
</protein>
<evidence type="ECO:0000259" key="7">
    <source>
        <dbReference type="Pfam" id="PF02601"/>
    </source>
</evidence>
<reference evidence="9" key="2">
    <citation type="journal article" date="2021" name="PeerJ">
        <title>Extensive microbial diversity within the chicken gut microbiome revealed by metagenomics and culture.</title>
        <authorList>
            <person name="Gilroy R."/>
            <person name="Ravi A."/>
            <person name="Getino M."/>
            <person name="Pursley I."/>
            <person name="Horton D.L."/>
            <person name="Alikhan N.F."/>
            <person name="Baker D."/>
            <person name="Gharbi K."/>
            <person name="Hall N."/>
            <person name="Watson M."/>
            <person name="Adriaenssens E.M."/>
            <person name="Foster-Nyarko E."/>
            <person name="Jarju S."/>
            <person name="Secka A."/>
            <person name="Antonio M."/>
            <person name="Oren A."/>
            <person name="Chaudhuri R.R."/>
            <person name="La Ragione R."/>
            <person name="Hildebrand F."/>
            <person name="Pallen M.J."/>
        </authorList>
    </citation>
    <scope>NUCLEOTIDE SEQUENCE</scope>
    <source>
        <strain evidence="9">CHK183-6373</strain>
    </source>
</reference>
<feature type="domain" description="Exonuclease VII large subunit C-terminal" evidence="7">
    <location>
        <begin position="311"/>
        <end position="394"/>
    </location>
</feature>
<keyword evidence="2 5" id="KW-0540">Nuclease</keyword>
<dbReference type="AlphaFoldDB" id="A0A9D1P7U2"/>
<gene>
    <name evidence="5 9" type="primary">xseA</name>
    <name evidence="9" type="ORF">IAA64_06730</name>
</gene>
<dbReference type="NCBIfam" id="TIGR00237">
    <property type="entry name" value="xseA"/>
    <property type="match status" value="1"/>
</dbReference>
<comment type="subcellular location">
    <subcellularLocation>
        <location evidence="5 6">Cytoplasm</location>
    </subcellularLocation>
</comment>
<keyword evidence="4 5" id="KW-0269">Exonuclease</keyword>
<dbReference type="GO" id="GO:0005737">
    <property type="term" value="C:cytoplasm"/>
    <property type="evidence" value="ECO:0007669"/>
    <property type="project" value="UniProtKB-SubCell"/>
</dbReference>
<comment type="caution">
    <text evidence="9">The sequence shown here is derived from an EMBL/GenBank/DDBJ whole genome shotgun (WGS) entry which is preliminary data.</text>
</comment>
<dbReference type="InterPro" id="IPR003753">
    <property type="entry name" value="Exonuc_VII_L"/>
</dbReference>
<dbReference type="PANTHER" id="PTHR30008:SF0">
    <property type="entry name" value="EXODEOXYRIBONUCLEASE 7 LARGE SUBUNIT"/>
    <property type="match status" value="1"/>
</dbReference>
<comment type="function">
    <text evidence="5">Bidirectionally degrades single-stranded DNA into large acid-insoluble oligonucleotides, which are then degraded further into small acid-soluble oligonucleotides.</text>
</comment>
<dbReference type="PANTHER" id="PTHR30008">
    <property type="entry name" value="EXODEOXYRIBONUCLEASE 7 LARGE SUBUNIT"/>
    <property type="match status" value="1"/>
</dbReference>
<organism evidence="9 10">
    <name type="scientific">Candidatus Ornithocaccomicrobium faecavium</name>
    <dbReference type="NCBI Taxonomy" id="2840890"/>
    <lineage>
        <taxon>Bacteria</taxon>
        <taxon>Bacillati</taxon>
        <taxon>Bacillota</taxon>
        <taxon>Clostridia</taxon>
        <taxon>Candidatus Ornithocaccomicrobium</taxon>
    </lineage>
</organism>
<dbReference type="EC" id="3.1.11.6" evidence="5"/>